<reference evidence="3 4" key="1">
    <citation type="submission" date="2016-10" db="EMBL/GenBank/DDBJ databases">
        <authorList>
            <person name="de Groot N.N."/>
        </authorList>
    </citation>
    <scope>NUCLEOTIDE SEQUENCE [LARGE SCALE GENOMIC DNA]</scope>
    <source>
        <strain evidence="3 4">DSM 11363</strain>
    </source>
</reference>
<dbReference type="Gene3D" id="3.40.190.10">
    <property type="entry name" value="Periplasmic binding protein-like II"/>
    <property type="match status" value="2"/>
</dbReference>
<organism evidence="3 4">
    <name type="scientific">Pseudomonas graminis</name>
    <dbReference type="NCBI Taxonomy" id="158627"/>
    <lineage>
        <taxon>Bacteria</taxon>
        <taxon>Pseudomonadati</taxon>
        <taxon>Pseudomonadota</taxon>
        <taxon>Gammaproteobacteria</taxon>
        <taxon>Pseudomonadales</taxon>
        <taxon>Pseudomonadaceae</taxon>
        <taxon>Pseudomonas</taxon>
    </lineage>
</organism>
<dbReference type="InterPro" id="IPR001638">
    <property type="entry name" value="Solute-binding_3/MltF_N"/>
</dbReference>
<feature type="domain" description="Solute-binding protein family 3/N-terminal" evidence="2">
    <location>
        <begin position="44"/>
        <end position="264"/>
    </location>
</feature>
<dbReference type="Proteomes" id="UP000182332">
    <property type="component" value="Unassembled WGS sequence"/>
</dbReference>
<keyword evidence="1" id="KW-0732">Signal</keyword>
<dbReference type="AlphaFoldDB" id="A0A1I0JJW4"/>
<dbReference type="Pfam" id="PF00497">
    <property type="entry name" value="SBP_bac_3"/>
    <property type="match status" value="1"/>
</dbReference>
<dbReference type="EMBL" id="FOHW01000061">
    <property type="protein sequence ID" value="SEU10672.1"/>
    <property type="molecule type" value="Genomic_DNA"/>
</dbReference>
<sequence length="265" mass="29700">MTLHSLIHPLGSALRVALLLCMGSAALGAESINSDAPRAEIHVVTEELPPYNMTRNGVLTGMSTEVVQAVLKEVNVQASIHSMPWARAYDLALHTPNVLIYSITRTAERERLFKWVGTIAASRWFLYSSASHPVTLLSLDDAWDWQTATVNEDVGEQYLMARKFEIGHQLQSSNRYEFNYQKLQTGHVDLWISDELNAYYLARQVGDDPTRTLVQSLRIKELEEAGGFNMAFSAGTPDATVQRFQKALNTLRGNGTYDAIARKWQ</sequence>
<name>A0A1I0JJW4_9PSED</name>
<evidence type="ECO:0000259" key="2">
    <source>
        <dbReference type="Pfam" id="PF00497"/>
    </source>
</evidence>
<dbReference type="SUPFAM" id="SSF53850">
    <property type="entry name" value="Periplasmic binding protein-like II"/>
    <property type="match status" value="1"/>
</dbReference>
<dbReference type="PANTHER" id="PTHR38834">
    <property type="entry name" value="PERIPLASMIC SUBSTRATE BINDING PROTEIN FAMILY 3"/>
    <property type="match status" value="1"/>
</dbReference>
<evidence type="ECO:0000313" key="4">
    <source>
        <dbReference type="Proteomes" id="UP000182332"/>
    </source>
</evidence>
<dbReference type="RefSeq" id="WP_074893463.1">
    <property type="nucleotide sequence ID" value="NZ_FOHW01000061.1"/>
</dbReference>
<feature type="chain" id="PRO_5010234946" evidence="1">
    <location>
        <begin position="29"/>
        <end position="265"/>
    </location>
</feature>
<evidence type="ECO:0000313" key="3">
    <source>
        <dbReference type="EMBL" id="SEU10672.1"/>
    </source>
</evidence>
<feature type="signal peptide" evidence="1">
    <location>
        <begin position="1"/>
        <end position="28"/>
    </location>
</feature>
<dbReference type="PANTHER" id="PTHR38834:SF3">
    <property type="entry name" value="SOLUTE-BINDING PROTEIN FAMILY 3_N-TERMINAL DOMAIN-CONTAINING PROTEIN"/>
    <property type="match status" value="1"/>
</dbReference>
<accession>A0A1I0JJW4</accession>
<gene>
    <name evidence="3" type="ORF">SAMN05216197_16117</name>
</gene>
<protein>
    <submittedName>
        <fullName evidence="3">Polar amino acid transport system substrate-binding protein</fullName>
    </submittedName>
</protein>
<proteinExistence type="predicted"/>
<evidence type="ECO:0000256" key="1">
    <source>
        <dbReference type="SAM" id="SignalP"/>
    </source>
</evidence>